<gene>
    <name evidence="2" type="ORF">FF100_35560</name>
</gene>
<evidence type="ECO:0000313" key="2">
    <source>
        <dbReference type="EMBL" id="TNC05523.1"/>
    </source>
</evidence>
<sequence length="116" mass="12399">MRFMFVALPILMCSPAVAQEVPKAMRGVWAASGNDCEAYYQNRATPPTGDNLLVISRSEVRGRSSASVSQAGAGAFQTNGSGFEGVRMNYRLRNGHILAETIGDARAAGLFLRCAD</sequence>
<evidence type="ECO:0000313" key="3">
    <source>
        <dbReference type="Proteomes" id="UP000305267"/>
    </source>
</evidence>
<keyword evidence="3" id="KW-1185">Reference proteome</keyword>
<dbReference type="EMBL" id="VDDA01000059">
    <property type="protein sequence ID" value="TNC05523.1"/>
    <property type="molecule type" value="Genomic_DNA"/>
</dbReference>
<protein>
    <recommendedName>
        <fullName evidence="4">Elongation factor P</fullName>
    </recommendedName>
</protein>
<reference evidence="2 3" key="1">
    <citation type="submission" date="2019-06" db="EMBL/GenBank/DDBJ databases">
        <title>Genome of Methylobacterium sp. 17Sr1-39.</title>
        <authorList>
            <person name="Seo T."/>
        </authorList>
    </citation>
    <scope>NUCLEOTIDE SEQUENCE [LARGE SCALE GENOMIC DNA]</scope>
    <source>
        <strain evidence="2 3">17Sr1-39</strain>
    </source>
</reference>
<comment type="caution">
    <text evidence="2">The sequence shown here is derived from an EMBL/GenBank/DDBJ whole genome shotgun (WGS) entry which is preliminary data.</text>
</comment>
<accession>A0A5C4L6I2</accession>
<evidence type="ECO:0000256" key="1">
    <source>
        <dbReference type="SAM" id="SignalP"/>
    </source>
</evidence>
<dbReference type="AlphaFoldDB" id="A0A5C4L6I2"/>
<evidence type="ECO:0008006" key="4">
    <source>
        <dbReference type="Google" id="ProtNLM"/>
    </source>
</evidence>
<dbReference type="OrthoDB" id="9882462at2"/>
<dbReference type="Proteomes" id="UP000305267">
    <property type="component" value="Unassembled WGS sequence"/>
</dbReference>
<feature type="signal peptide" evidence="1">
    <location>
        <begin position="1"/>
        <end position="18"/>
    </location>
</feature>
<proteinExistence type="predicted"/>
<feature type="chain" id="PRO_5023021899" description="Elongation factor P" evidence="1">
    <location>
        <begin position="19"/>
        <end position="116"/>
    </location>
</feature>
<keyword evidence="1" id="KW-0732">Signal</keyword>
<dbReference type="RefSeq" id="WP_139040715.1">
    <property type="nucleotide sequence ID" value="NZ_VDDA01000059.1"/>
</dbReference>
<organism evidence="2 3">
    <name type="scientific">Methylobacterium terricola</name>
    <dbReference type="NCBI Taxonomy" id="2583531"/>
    <lineage>
        <taxon>Bacteria</taxon>
        <taxon>Pseudomonadati</taxon>
        <taxon>Pseudomonadota</taxon>
        <taxon>Alphaproteobacteria</taxon>
        <taxon>Hyphomicrobiales</taxon>
        <taxon>Methylobacteriaceae</taxon>
        <taxon>Methylobacterium</taxon>
    </lineage>
</organism>
<name>A0A5C4L6I2_9HYPH</name>